<evidence type="ECO:0008006" key="3">
    <source>
        <dbReference type="Google" id="ProtNLM"/>
    </source>
</evidence>
<dbReference type="InterPro" id="IPR021710">
    <property type="entry name" value="DUF3293"/>
</dbReference>
<dbReference type="Pfam" id="PF11697">
    <property type="entry name" value="DUF3293"/>
    <property type="match status" value="1"/>
</dbReference>
<evidence type="ECO:0000313" key="1">
    <source>
        <dbReference type="EMBL" id="GAA0220612.1"/>
    </source>
</evidence>
<reference evidence="2" key="1">
    <citation type="journal article" date="2019" name="Int. J. Syst. Evol. Microbiol.">
        <title>The Global Catalogue of Microorganisms (GCM) 10K type strain sequencing project: providing services to taxonomists for standard genome sequencing and annotation.</title>
        <authorList>
            <consortium name="The Broad Institute Genomics Platform"/>
            <consortium name="The Broad Institute Genome Sequencing Center for Infectious Disease"/>
            <person name="Wu L."/>
            <person name="Ma J."/>
        </authorList>
    </citation>
    <scope>NUCLEOTIDE SEQUENCE [LARGE SCALE GENOMIC DNA]</scope>
    <source>
        <strain evidence="2">JCM 16240</strain>
    </source>
</reference>
<dbReference type="EMBL" id="BAAAFN010000006">
    <property type="protein sequence ID" value="GAA0220612.1"/>
    <property type="molecule type" value="Genomic_DNA"/>
</dbReference>
<protein>
    <recommendedName>
        <fullName evidence="3">DUF3293 domain-containing protein</fullName>
    </recommendedName>
</protein>
<comment type="caution">
    <text evidence="1">The sequence shown here is derived from an EMBL/GenBank/DDBJ whole genome shotgun (WGS) entry which is preliminary data.</text>
</comment>
<evidence type="ECO:0000313" key="2">
    <source>
        <dbReference type="Proteomes" id="UP001501176"/>
    </source>
</evidence>
<organism evidence="1 2">
    <name type="scientific">Castellaniella daejeonensis</name>
    <dbReference type="NCBI Taxonomy" id="659013"/>
    <lineage>
        <taxon>Bacteria</taxon>
        <taxon>Pseudomonadati</taxon>
        <taxon>Pseudomonadota</taxon>
        <taxon>Betaproteobacteria</taxon>
        <taxon>Burkholderiales</taxon>
        <taxon>Alcaligenaceae</taxon>
        <taxon>Castellaniella</taxon>
    </lineage>
</organism>
<proteinExistence type="predicted"/>
<dbReference type="RefSeq" id="WP_343820080.1">
    <property type="nucleotide sequence ID" value="NZ_BAAAFN010000006.1"/>
</dbReference>
<sequence>MPSVTGSRSSPSSPAASALAQAYRAALYRIDIEPSLVMRIDEAHPALHAQFPRGGVFLTACNPRSRRLRPAANARRLRALQRAVERLGHAWLPGRGMDPRGSWPDEPSLWIPGLSRDAGLQLARRFGQNALVWCGPDTVAHLAWVRPPTASIC</sequence>
<keyword evidence="2" id="KW-1185">Reference proteome</keyword>
<accession>A0ABP3D1A9</accession>
<name>A0ABP3D1A9_9BURK</name>
<dbReference type="Proteomes" id="UP001501176">
    <property type="component" value="Unassembled WGS sequence"/>
</dbReference>
<gene>
    <name evidence="1" type="ORF">GCM10009125_07060</name>
</gene>